<dbReference type="Proteomes" id="UP001321520">
    <property type="component" value="Chromosome"/>
</dbReference>
<sequence length="99" mass="10947">MRVKGKPVARTESYHLYAVTKGWIRSYRVRAISPARVITKQSNTAGFPRLLSTTSMGGVKIVPASKFMLNAYGAFTRFCFILDTLEMGSPSGTDRLTLV</sequence>
<reference evidence="1 2" key="1">
    <citation type="submission" date="2022-05" db="EMBL/GenBank/DDBJ databases">
        <title>Microbulbifer sp. nov., isolated from sponge.</title>
        <authorList>
            <person name="Gao L."/>
        </authorList>
    </citation>
    <scope>NUCLEOTIDE SEQUENCE [LARGE SCALE GENOMIC DNA]</scope>
    <source>
        <strain evidence="1 2">MI-G</strain>
    </source>
</reference>
<organism evidence="1 2">
    <name type="scientific">Microbulbifer spongiae</name>
    <dbReference type="NCBI Taxonomy" id="2944933"/>
    <lineage>
        <taxon>Bacteria</taxon>
        <taxon>Pseudomonadati</taxon>
        <taxon>Pseudomonadota</taxon>
        <taxon>Gammaproteobacteria</taxon>
        <taxon>Cellvibrionales</taxon>
        <taxon>Microbulbiferaceae</taxon>
        <taxon>Microbulbifer</taxon>
    </lineage>
</organism>
<proteinExistence type="predicted"/>
<name>A0ABY9EFM7_9GAMM</name>
<evidence type="ECO:0000313" key="2">
    <source>
        <dbReference type="Proteomes" id="UP001321520"/>
    </source>
</evidence>
<evidence type="ECO:0000313" key="1">
    <source>
        <dbReference type="EMBL" id="WKD50992.1"/>
    </source>
</evidence>
<keyword evidence="2" id="KW-1185">Reference proteome</keyword>
<accession>A0ABY9EFM7</accession>
<gene>
    <name evidence="1" type="ORF">M8T91_06120</name>
</gene>
<protein>
    <submittedName>
        <fullName evidence="1">Uncharacterized protein</fullName>
    </submittedName>
</protein>
<dbReference type="EMBL" id="CP098023">
    <property type="protein sequence ID" value="WKD50992.1"/>
    <property type="molecule type" value="Genomic_DNA"/>
</dbReference>
<dbReference type="RefSeq" id="WP_301417831.1">
    <property type="nucleotide sequence ID" value="NZ_CP098023.1"/>
</dbReference>